<gene>
    <name evidence="1" type="ORF">TR210_673</name>
</gene>
<evidence type="ECO:0000313" key="2">
    <source>
        <dbReference type="Proteomes" id="UP000076878"/>
    </source>
</evidence>
<dbReference type="EMBL" id="FJNB01000003">
    <property type="protein sequence ID" value="CZQ88110.1"/>
    <property type="molecule type" value="Genomic_DNA"/>
</dbReference>
<accession>A0A143YFA6</accession>
<name>A0A143YFA6_9LACT</name>
<dbReference type="Proteomes" id="UP000076878">
    <property type="component" value="Unassembled WGS sequence"/>
</dbReference>
<organism evidence="1 2">
    <name type="scientific">Trichococcus ilyis</name>
    <dbReference type="NCBI Taxonomy" id="640938"/>
    <lineage>
        <taxon>Bacteria</taxon>
        <taxon>Bacillati</taxon>
        <taxon>Bacillota</taxon>
        <taxon>Bacilli</taxon>
        <taxon>Lactobacillales</taxon>
        <taxon>Carnobacteriaceae</taxon>
        <taxon>Trichococcus</taxon>
    </lineage>
</organism>
<proteinExistence type="predicted"/>
<reference evidence="1 2" key="1">
    <citation type="submission" date="2016-02" db="EMBL/GenBank/DDBJ databases">
        <authorList>
            <person name="Wen L."/>
            <person name="He K."/>
            <person name="Yang H."/>
        </authorList>
    </citation>
    <scope>NUCLEOTIDE SEQUENCE [LARGE SCALE GENOMIC DNA]</scope>
    <source>
        <strain evidence="1">Trichococcus_R210</strain>
    </source>
</reference>
<evidence type="ECO:0000313" key="1">
    <source>
        <dbReference type="EMBL" id="CZQ88110.1"/>
    </source>
</evidence>
<protein>
    <submittedName>
        <fullName evidence="1">Uncharacterized protein</fullName>
    </submittedName>
</protein>
<sequence>MLFSCFYYLCVFISIHALTRSATYDVSNFLSLPSYFNPRTHEECDHIFFLCLLRQLNFNPRTHEECDWDGLRGYEFG</sequence>
<dbReference type="AlphaFoldDB" id="A0A143YFA6"/>